<dbReference type="InterPro" id="IPR027417">
    <property type="entry name" value="P-loop_NTPase"/>
</dbReference>
<gene>
    <name evidence="2" type="ORF">ABID12_003941</name>
</gene>
<dbReference type="Gene3D" id="3.40.50.300">
    <property type="entry name" value="P-loop containing nucleotide triphosphate hydrolases"/>
    <property type="match status" value="2"/>
</dbReference>
<evidence type="ECO:0000259" key="1">
    <source>
        <dbReference type="Pfam" id="PF13304"/>
    </source>
</evidence>
<accession>A0ABV2IGB0</accession>
<dbReference type="PANTHER" id="PTHR32182">
    <property type="entry name" value="DNA REPLICATION AND REPAIR PROTEIN RECF"/>
    <property type="match status" value="1"/>
</dbReference>
<protein>
    <submittedName>
        <fullName evidence="2">ATPase</fullName>
    </submittedName>
</protein>
<name>A0ABV2IGB0_9HYPH</name>
<reference evidence="2 3" key="1">
    <citation type="submission" date="2024-06" db="EMBL/GenBank/DDBJ databases">
        <title>Genomic Encyclopedia of Type Strains, Phase IV (KMG-IV): sequencing the most valuable type-strain genomes for metagenomic binning, comparative biology and taxonomic classification.</title>
        <authorList>
            <person name="Goeker M."/>
        </authorList>
    </citation>
    <scope>NUCLEOTIDE SEQUENCE [LARGE SCALE GENOMIC DNA]</scope>
    <source>
        <strain evidence="2 3">DSM 28102</strain>
    </source>
</reference>
<dbReference type="PANTHER" id="PTHR32182:SF25">
    <property type="entry name" value="SLR1056 PROTEIN"/>
    <property type="match status" value="1"/>
</dbReference>
<dbReference type="Proteomes" id="UP001549164">
    <property type="component" value="Unassembled WGS sequence"/>
</dbReference>
<dbReference type="EMBL" id="JBEPLY010000019">
    <property type="protein sequence ID" value="MET3601975.1"/>
    <property type="molecule type" value="Genomic_DNA"/>
</dbReference>
<dbReference type="InterPro" id="IPR003959">
    <property type="entry name" value="ATPase_AAA_core"/>
</dbReference>
<proteinExistence type="predicted"/>
<keyword evidence="3" id="KW-1185">Reference proteome</keyword>
<dbReference type="Pfam" id="PF13304">
    <property type="entry name" value="AAA_21"/>
    <property type="match status" value="1"/>
</dbReference>
<sequence>MGTLINRVRLRNYKSIGSCDVRLNELSVLVGLNGSGKSNFLDSFSFISDACNSTLDTAMRNRGGLAAVRRKSSGHPTNFGMSFFMNLAEGRNAFFAFEVAASTGERFEVRKETASISDPDPRKSFNYTVERGEITKFPEVGVLPDIRADRLFLTSVAGLKPFDALFDALSSLSVYDINPDEFRLPQPHESGNRLKPSGQNLASTLRYVRDSSPNSYSRVCEYLRRIVRGVESIETKSLGPTETIQFIQNVQGASAPWRFDALNMSNGTLRSLGVLLALFHQNSDKSGRVPFVGIEEPEGTIHPGAAAILMDAIIEASHGSQIILTTHSPELLDHKKVAENHLLVVTSDKNETRIGMADEASRRAMRENLLTAGELLRANQLSSDVESAPALKQSELFSVTK</sequence>
<organism evidence="2 3">
    <name type="scientific">Martelella mangrovi</name>
    <dbReference type="NCBI Taxonomy" id="1397477"/>
    <lineage>
        <taxon>Bacteria</taxon>
        <taxon>Pseudomonadati</taxon>
        <taxon>Pseudomonadota</taxon>
        <taxon>Alphaproteobacteria</taxon>
        <taxon>Hyphomicrobiales</taxon>
        <taxon>Aurantimonadaceae</taxon>
        <taxon>Martelella</taxon>
    </lineage>
</organism>
<dbReference type="PIRSF" id="PIRSF029347">
    <property type="entry name" value="RecF"/>
    <property type="match status" value="1"/>
</dbReference>
<comment type="caution">
    <text evidence="2">The sequence shown here is derived from an EMBL/GenBank/DDBJ whole genome shotgun (WGS) entry which is preliminary data.</text>
</comment>
<feature type="domain" description="ATPase AAA-type core" evidence="1">
    <location>
        <begin position="26"/>
        <end position="333"/>
    </location>
</feature>
<dbReference type="RefSeq" id="WP_354435748.1">
    <property type="nucleotide sequence ID" value="NZ_JBEPLY010000019.1"/>
</dbReference>
<dbReference type="InterPro" id="IPR014555">
    <property type="entry name" value="RecF-like"/>
</dbReference>
<dbReference type="SUPFAM" id="SSF52540">
    <property type="entry name" value="P-loop containing nucleoside triphosphate hydrolases"/>
    <property type="match status" value="1"/>
</dbReference>
<evidence type="ECO:0000313" key="3">
    <source>
        <dbReference type="Proteomes" id="UP001549164"/>
    </source>
</evidence>
<evidence type="ECO:0000313" key="2">
    <source>
        <dbReference type="EMBL" id="MET3601975.1"/>
    </source>
</evidence>